<dbReference type="EMBL" id="UINC01050885">
    <property type="protein sequence ID" value="SVB64384.1"/>
    <property type="molecule type" value="Genomic_DNA"/>
</dbReference>
<organism evidence="3">
    <name type="scientific">marine metagenome</name>
    <dbReference type="NCBI Taxonomy" id="408172"/>
    <lineage>
        <taxon>unclassified sequences</taxon>
        <taxon>metagenomes</taxon>
        <taxon>ecological metagenomes</taxon>
    </lineage>
</organism>
<proteinExistence type="inferred from homology"/>
<evidence type="ECO:0008006" key="4">
    <source>
        <dbReference type="Google" id="ProtNLM"/>
    </source>
</evidence>
<protein>
    <recommendedName>
        <fullName evidence="4">D-alanyl-D-alanine carboxypeptidase/D-alanyl-D-alanine-endopeptidase</fullName>
    </recommendedName>
</protein>
<dbReference type="Pfam" id="PF02113">
    <property type="entry name" value="Peptidase_S13"/>
    <property type="match status" value="1"/>
</dbReference>
<dbReference type="InterPro" id="IPR012338">
    <property type="entry name" value="Beta-lactam/transpept-like"/>
</dbReference>
<name>A0A382FPV5_9ZZZZ</name>
<gene>
    <name evidence="3" type="ORF">METZ01_LOCUS217238</name>
</gene>
<evidence type="ECO:0000256" key="2">
    <source>
        <dbReference type="ARBA" id="ARBA00022801"/>
    </source>
</evidence>
<dbReference type="NCBIfam" id="TIGR00666">
    <property type="entry name" value="PBP4"/>
    <property type="match status" value="1"/>
</dbReference>
<dbReference type="GO" id="GO:0000270">
    <property type="term" value="P:peptidoglycan metabolic process"/>
    <property type="evidence" value="ECO:0007669"/>
    <property type="project" value="TreeGrafter"/>
</dbReference>
<evidence type="ECO:0000313" key="3">
    <source>
        <dbReference type="EMBL" id="SVB64384.1"/>
    </source>
</evidence>
<dbReference type="GO" id="GO:0004185">
    <property type="term" value="F:serine-type carboxypeptidase activity"/>
    <property type="evidence" value="ECO:0007669"/>
    <property type="project" value="InterPro"/>
</dbReference>
<evidence type="ECO:0000256" key="1">
    <source>
        <dbReference type="ARBA" id="ARBA00006096"/>
    </source>
</evidence>
<dbReference type="AlphaFoldDB" id="A0A382FPV5"/>
<reference evidence="3" key="1">
    <citation type="submission" date="2018-05" db="EMBL/GenBank/DDBJ databases">
        <authorList>
            <person name="Lanie J.A."/>
            <person name="Ng W.-L."/>
            <person name="Kazmierczak K.M."/>
            <person name="Andrzejewski T.M."/>
            <person name="Davidsen T.M."/>
            <person name="Wayne K.J."/>
            <person name="Tettelin H."/>
            <person name="Glass J.I."/>
            <person name="Rusch D."/>
            <person name="Podicherti R."/>
            <person name="Tsui H.-C.T."/>
            <person name="Winkler M.E."/>
        </authorList>
    </citation>
    <scope>NUCLEOTIDE SEQUENCE</scope>
</reference>
<accession>A0A382FPV5</accession>
<dbReference type="PANTHER" id="PTHR30023">
    <property type="entry name" value="D-ALANYL-D-ALANINE CARBOXYPEPTIDASE"/>
    <property type="match status" value="1"/>
</dbReference>
<comment type="similarity">
    <text evidence="1">Belongs to the peptidase S13 family.</text>
</comment>
<dbReference type="SUPFAM" id="SSF56601">
    <property type="entry name" value="beta-lactamase/transpeptidase-like"/>
    <property type="match status" value="1"/>
</dbReference>
<dbReference type="Gene3D" id="3.40.710.10">
    <property type="entry name" value="DD-peptidase/beta-lactamase superfamily"/>
    <property type="match status" value="1"/>
</dbReference>
<dbReference type="InterPro" id="IPR000667">
    <property type="entry name" value="Peptidase_S13"/>
</dbReference>
<keyword evidence="2" id="KW-0378">Hydrolase</keyword>
<dbReference type="PANTHER" id="PTHR30023:SF0">
    <property type="entry name" value="PENICILLIN-SENSITIVE CARBOXYPEPTIDASE A"/>
    <property type="match status" value="1"/>
</dbReference>
<feature type="non-terminal residue" evidence="3">
    <location>
        <position position="1"/>
    </location>
</feature>
<dbReference type="PRINTS" id="PR00922">
    <property type="entry name" value="DADACBPTASE3"/>
</dbReference>
<sequence>FLDKSLLDTLHYGKGWMWDEGSWWYAAPISALSVNDNCIDFFVDSGEIGDPAKIDHYPKTGYIQLVNNSVTVSDTTDLRKFKIERDWVERTNQFTVSGEILDTASTDTFYRNINDPAQFAGTVFKELLETHDAKIKNIRDWNMSGESDTIAIHLSDPLIHSAFNLMNESDNLTAELFIKTMGISGQEPGNWKDGIESVRSFLFEKVGIDTSVIRIADGSGVSRYNLSSPDQIIRLLTWVFKKGPKDHFISTLPGGGWEGTMEERFGSFGNSIRAKTGHLSGVSCLSGYVFSTRHGPIAFSIMMNGFIGPAKPYQQLQDNICRILLHD</sequence>
<dbReference type="GO" id="GO:0006508">
    <property type="term" value="P:proteolysis"/>
    <property type="evidence" value="ECO:0007669"/>
    <property type="project" value="InterPro"/>
</dbReference>